<proteinExistence type="inferred from homology"/>
<keyword evidence="4 7" id="KW-0276">Fatty acid metabolism</keyword>
<dbReference type="InterPro" id="IPR006162">
    <property type="entry name" value="Ppantetheine_attach_site"/>
</dbReference>
<accession>A0ABP7HCY2</accession>
<reference evidence="10" key="1">
    <citation type="journal article" date="2019" name="Int. J. Syst. Evol. Microbiol.">
        <title>The Global Catalogue of Microorganisms (GCM) 10K type strain sequencing project: providing services to taxonomists for standard genome sequencing and annotation.</title>
        <authorList>
            <consortium name="The Broad Institute Genomics Platform"/>
            <consortium name="The Broad Institute Genome Sequencing Center for Infectious Disease"/>
            <person name="Wu L."/>
            <person name="Ma J."/>
        </authorList>
    </citation>
    <scope>NUCLEOTIDE SEQUENCE [LARGE SCALE GENOMIC DNA]</scope>
    <source>
        <strain evidence="10">JCM 17138</strain>
    </source>
</reference>
<dbReference type="HAMAP" id="MF_01217">
    <property type="entry name" value="Acyl_carrier"/>
    <property type="match status" value="1"/>
</dbReference>
<dbReference type="PROSITE" id="PS00012">
    <property type="entry name" value="PHOSPHOPANTETHEINE"/>
    <property type="match status" value="1"/>
</dbReference>
<comment type="function">
    <text evidence="7">Carrier of the growing fatty acid chain in fatty acid biosynthesis.</text>
</comment>
<gene>
    <name evidence="7" type="primary">acpP</name>
    <name evidence="9" type="ORF">GCM10022403_019800</name>
</gene>
<comment type="subcellular location">
    <subcellularLocation>
        <location evidence="7">Cytoplasm</location>
    </subcellularLocation>
</comment>
<feature type="modified residue" description="O-(pantetheine 4'-phosphoryl)serine" evidence="7">
    <location>
        <position position="43"/>
    </location>
</feature>
<keyword evidence="2 7" id="KW-0444">Lipid biosynthesis</keyword>
<keyword evidence="1 7" id="KW-0596">Phosphopantetheine</keyword>
<keyword evidence="10" id="KW-1185">Reference proteome</keyword>
<sequence>MSENTTTALDLDELRAIVADALELPKEEVTDEAHFANDLQVDSLMALEIVVHLEKRYGIKVAESEFKELSTLLQVRGLVESKLAGGK</sequence>
<evidence type="ECO:0000256" key="4">
    <source>
        <dbReference type="ARBA" id="ARBA00022832"/>
    </source>
</evidence>
<name>A0ABP7HCY2_9ACTN</name>
<protein>
    <recommendedName>
        <fullName evidence="7">Acyl carrier protein</fullName>
        <shortName evidence="7">ACP</shortName>
    </recommendedName>
</protein>
<evidence type="ECO:0000259" key="8">
    <source>
        <dbReference type="PROSITE" id="PS50075"/>
    </source>
</evidence>
<dbReference type="InterPro" id="IPR036736">
    <property type="entry name" value="ACP-like_sf"/>
</dbReference>
<dbReference type="EMBL" id="BAABDE010000008">
    <property type="protein sequence ID" value="GAA3785042.1"/>
    <property type="molecule type" value="Genomic_DNA"/>
</dbReference>
<keyword evidence="7" id="KW-0963">Cytoplasm</keyword>
<comment type="pathway">
    <text evidence="7">Lipid metabolism; fatty acid biosynthesis.</text>
</comment>
<dbReference type="SUPFAM" id="SSF47336">
    <property type="entry name" value="ACP-like"/>
    <property type="match status" value="1"/>
</dbReference>
<dbReference type="InterPro" id="IPR003231">
    <property type="entry name" value="ACP"/>
</dbReference>
<feature type="domain" description="Carrier" evidence="8">
    <location>
        <begin position="5"/>
        <end position="83"/>
    </location>
</feature>
<comment type="caution">
    <text evidence="9">The sequence shown here is derived from an EMBL/GenBank/DDBJ whole genome shotgun (WGS) entry which is preliminary data.</text>
</comment>
<keyword evidence="5 7" id="KW-0443">Lipid metabolism</keyword>
<evidence type="ECO:0000313" key="9">
    <source>
        <dbReference type="EMBL" id="GAA3785042.1"/>
    </source>
</evidence>
<comment type="PTM">
    <text evidence="7">4'-phosphopantetheine is transferred from CoA to a specific serine of apo-ACP by AcpS. This modification is essential for activity because fatty acids are bound in thioester linkage to the sulfhydryl of the prosthetic group.</text>
</comment>
<evidence type="ECO:0000313" key="10">
    <source>
        <dbReference type="Proteomes" id="UP001501009"/>
    </source>
</evidence>
<dbReference type="PROSITE" id="PS50075">
    <property type="entry name" value="CARRIER"/>
    <property type="match status" value="1"/>
</dbReference>
<dbReference type="Proteomes" id="UP001501009">
    <property type="component" value="Unassembled WGS sequence"/>
</dbReference>
<organism evidence="9 10">
    <name type="scientific">Streptomyces coacervatus</name>
    <dbReference type="NCBI Taxonomy" id="647381"/>
    <lineage>
        <taxon>Bacteria</taxon>
        <taxon>Bacillati</taxon>
        <taxon>Actinomycetota</taxon>
        <taxon>Actinomycetes</taxon>
        <taxon>Kitasatosporales</taxon>
        <taxon>Streptomycetaceae</taxon>
        <taxon>Streptomyces</taxon>
    </lineage>
</organism>
<dbReference type="InterPro" id="IPR009081">
    <property type="entry name" value="PP-bd_ACP"/>
</dbReference>
<comment type="similarity">
    <text evidence="7">Belongs to the acyl carrier protein (ACP) family.</text>
</comment>
<evidence type="ECO:0000256" key="1">
    <source>
        <dbReference type="ARBA" id="ARBA00022450"/>
    </source>
</evidence>
<evidence type="ECO:0000256" key="7">
    <source>
        <dbReference type="HAMAP-Rule" id="MF_01217"/>
    </source>
</evidence>
<evidence type="ECO:0000256" key="2">
    <source>
        <dbReference type="ARBA" id="ARBA00022516"/>
    </source>
</evidence>
<evidence type="ECO:0000256" key="5">
    <source>
        <dbReference type="ARBA" id="ARBA00023098"/>
    </source>
</evidence>
<keyword evidence="3 7" id="KW-0597">Phosphoprotein</keyword>
<keyword evidence="6 7" id="KW-0275">Fatty acid biosynthesis</keyword>
<evidence type="ECO:0000256" key="3">
    <source>
        <dbReference type="ARBA" id="ARBA00022553"/>
    </source>
</evidence>
<dbReference type="Gene3D" id="1.10.1200.10">
    <property type="entry name" value="ACP-like"/>
    <property type="match status" value="1"/>
</dbReference>
<evidence type="ECO:0000256" key="6">
    <source>
        <dbReference type="ARBA" id="ARBA00023160"/>
    </source>
</evidence>
<dbReference type="Pfam" id="PF00550">
    <property type="entry name" value="PP-binding"/>
    <property type="match status" value="1"/>
</dbReference>
<dbReference type="RefSeq" id="WP_275773727.1">
    <property type="nucleotide sequence ID" value="NZ_BAABDE010000008.1"/>
</dbReference>